<gene>
    <name evidence="3" type="ORF">QO011_008157</name>
</gene>
<dbReference type="RefSeq" id="WP_307285875.1">
    <property type="nucleotide sequence ID" value="NZ_JAUSVX010000030.1"/>
</dbReference>
<dbReference type="InterPro" id="IPR027417">
    <property type="entry name" value="P-loop_NTPase"/>
</dbReference>
<comment type="caution">
    <text evidence="3">The sequence shown here is derived from an EMBL/GenBank/DDBJ whole genome shotgun (WGS) entry which is preliminary data.</text>
</comment>
<reference evidence="3 4" key="1">
    <citation type="submission" date="2023-07" db="EMBL/GenBank/DDBJ databases">
        <title>Genomic Encyclopedia of Type Strains, Phase IV (KMG-IV): sequencing the most valuable type-strain genomes for metagenomic binning, comparative biology and taxonomic classification.</title>
        <authorList>
            <person name="Goeker M."/>
        </authorList>
    </citation>
    <scope>NUCLEOTIDE SEQUENCE [LARGE SCALE GENOMIC DNA]</scope>
    <source>
        <strain evidence="3 4">DSM 19619</strain>
    </source>
</reference>
<evidence type="ECO:0000256" key="2">
    <source>
        <dbReference type="ARBA" id="ARBA00022840"/>
    </source>
</evidence>
<sequence>MRTAYAALVASGEIEADPAQQAVVERLDALVGRLNERASARKGGALARLFGRAPPKEAPKGLYIWGSVGRGKTMLMDLFYEHLPPALPRRRVHFNAFMNDVHERIFRHRNAVKAGQARGDDPIPPVAAALAAEAGLLCFDEFSVTDIADAMLLGRLFTRLFEDGVVVVATSNVEPDRLYEGGLNRALFVPFIDLLKRHMEIVKLEARTDYRREKLAGGATYVVATGAPAKAALDAAFQRLTGVARGKPRILIVKGRELVIPEAEKGVARASFDALCREPLGPADTLAIAQAFHTLVLDAVPVLGEGERNAAKRFITLIDSLYDAGAKLVVSAAAEPDGLYPAGEGREAFEFQRTASRLVEMRSEDYLARPHNAGAPKPGIVET</sequence>
<accession>A0ABU0JLE7</accession>
<keyword evidence="3" id="KW-0131">Cell cycle</keyword>
<dbReference type="Gene3D" id="3.40.50.300">
    <property type="entry name" value="P-loop containing nucleotide triphosphate hydrolases"/>
    <property type="match status" value="1"/>
</dbReference>
<dbReference type="Proteomes" id="UP001242480">
    <property type="component" value="Unassembled WGS sequence"/>
</dbReference>
<evidence type="ECO:0000256" key="1">
    <source>
        <dbReference type="ARBA" id="ARBA00022741"/>
    </source>
</evidence>
<dbReference type="InterPro" id="IPR005654">
    <property type="entry name" value="ATPase_AFG1-like"/>
</dbReference>
<keyword evidence="2" id="KW-0067">ATP-binding</keyword>
<evidence type="ECO:0000313" key="3">
    <source>
        <dbReference type="EMBL" id="MDQ0475115.1"/>
    </source>
</evidence>
<keyword evidence="3" id="KW-0132">Cell division</keyword>
<dbReference type="EMBL" id="JAUSVX010000030">
    <property type="protein sequence ID" value="MDQ0475115.1"/>
    <property type="molecule type" value="Genomic_DNA"/>
</dbReference>
<keyword evidence="4" id="KW-1185">Reference proteome</keyword>
<name>A0ABU0JLE7_9HYPH</name>
<evidence type="ECO:0000313" key="4">
    <source>
        <dbReference type="Proteomes" id="UP001242480"/>
    </source>
</evidence>
<proteinExistence type="predicted"/>
<organism evidence="3 4">
    <name type="scientific">Labrys wisconsinensis</name>
    <dbReference type="NCBI Taxonomy" id="425677"/>
    <lineage>
        <taxon>Bacteria</taxon>
        <taxon>Pseudomonadati</taxon>
        <taxon>Pseudomonadota</taxon>
        <taxon>Alphaproteobacteria</taxon>
        <taxon>Hyphomicrobiales</taxon>
        <taxon>Xanthobacteraceae</taxon>
        <taxon>Labrys</taxon>
    </lineage>
</organism>
<dbReference type="SUPFAM" id="SSF52540">
    <property type="entry name" value="P-loop containing nucleoside triphosphate hydrolases"/>
    <property type="match status" value="1"/>
</dbReference>
<dbReference type="GO" id="GO:0051301">
    <property type="term" value="P:cell division"/>
    <property type="evidence" value="ECO:0007669"/>
    <property type="project" value="UniProtKB-KW"/>
</dbReference>
<dbReference type="Pfam" id="PF03969">
    <property type="entry name" value="AFG1_ATPase"/>
    <property type="match status" value="1"/>
</dbReference>
<dbReference type="NCBIfam" id="NF040713">
    <property type="entry name" value="ZapE"/>
    <property type="match status" value="1"/>
</dbReference>
<dbReference type="PANTHER" id="PTHR12169:SF6">
    <property type="entry name" value="AFG1-LIKE ATPASE"/>
    <property type="match status" value="1"/>
</dbReference>
<dbReference type="PANTHER" id="PTHR12169">
    <property type="entry name" value="ATPASE N2B"/>
    <property type="match status" value="1"/>
</dbReference>
<keyword evidence="1" id="KW-0547">Nucleotide-binding</keyword>
<protein>
    <submittedName>
        <fullName evidence="3">Cell division protein ZapE</fullName>
    </submittedName>
</protein>